<feature type="transmembrane region" description="Helical" evidence="4">
    <location>
        <begin position="1944"/>
        <end position="1963"/>
    </location>
</feature>
<keyword evidence="4" id="KW-0812">Transmembrane</keyword>
<dbReference type="InterPro" id="IPR002213">
    <property type="entry name" value="UDP_glucos_trans"/>
</dbReference>
<evidence type="ECO:0000256" key="3">
    <source>
        <dbReference type="ARBA" id="ARBA00022679"/>
    </source>
</evidence>
<dbReference type="GO" id="GO:0008194">
    <property type="term" value="F:UDP-glycosyltransferase activity"/>
    <property type="evidence" value="ECO:0007669"/>
    <property type="project" value="InterPro"/>
</dbReference>
<evidence type="ECO:0000256" key="4">
    <source>
        <dbReference type="SAM" id="Phobius"/>
    </source>
</evidence>
<feature type="transmembrane region" description="Helical" evidence="4">
    <location>
        <begin position="1451"/>
        <end position="1470"/>
    </location>
</feature>
<keyword evidence="5" id="KW-0732">Signal</keyword>
<dbReference type="Pfam" id="PF00201">
    <property type="entry name" value="UDPGT"/>
    <property type="match status" value="4"/>
</dbReference>
<evidence type="ECO:0000256" key="1">
    <source>
        <dbReference type="ARBA" id="ARBA00009995"/>
    </source>
</evidence>
<evidence type="ECO:0000313" key="7">
    <source>
        <dbReference type="Proteomes" id="UP000648187"/>
    </source>
</evidence>
<comment type="similarity">
    <text evidence="1">Belongs to the UDP-glycosyltransferase family.</text>
</comment>
<keyword evidence="3" id="KW-0808">Transferase</keyword>
<name>A0A835G993_SPOEX</name>
<dbReference type="Proteomes" id="UP000648187">
    <property type="component" value="Unassembled WGS sequence"/>
</dbReference>
<dbReference type="FunFam" id="3.40.50.2000:FF:000050">
    <property type="entry name" value="UDP-glucuronosyltransferase"/>
    <property type="match status" value="4"/>
</dbReference>
<dbReference type="InterPro" id="IPR035595">
    <property type="entry name" value="UDP_glycos_trans_CS"/>
</dbReference>
<gene>
    <name evidence="6" type="ORF">HW555_009394</name>
</gene>
<keyword evidence="4" id="KW-0472">Membrane</keyword>
<evidence type="ECO:0008006" key="8">
    <source>
        <dbReference type="Google" id="ProtNLM"/>
    </source>
</evidence>
<evidence type="ECO:0000256" key="5">
    <source>
        <dbReference type="SAM" id="SignalP"/>
    </source>
</evidence>
<evidence type="ECO:0000256" key="2">
    <source>
        <dbReference type="ARBA" id="ARBA00022676"/>
    </source>
</evidence>
<sequence length="1981" mass="225683">MKHKIITTICLLSLLISSESLRILVCYPMTSKSHSILGYGVVNRLLEAGHEVVHITSFPNGKVLPNLTEVNVSSIADVFKKDVDGAEAFKLKNLIGKGNFGDSALFLYYVYVIHKNFLEEPSVVKLFSDPKEKFDAVVLEWFFTEMNAGIPALFDCPLIWVCSTEPHWQSMRVMDGITNPAYTLDLFTHNKLPLDFWGRAEGLWKVVKKAVQVLILNQFEKRAYYSIYPEIAAKRGVTMPSYEDAVYNGSFMLINAHPSIGGAIKLPQNAANIAGYHIDKAKPLPKNLQKLMDEAEHGVIYFSMGSIVQSDGMSEQMQKSILDMFSKYKQTVIWKFESDMKDDIPSNVHLVKWAPQQSILAHPNLKLFITHGGQLSTSEAIHYGIPLVGIPVMADQVLNMISVANKGFGIKVTLSEDMIPELDAAVQKVLTDDAYRKKAKEISALFHDRVMTPGAAVPYWIEYVVRTRGAPHLRSPALNVPLYQKLYLDLAAFLVVVIIILKKAVKYLMKKKTNKKEKKGLKILVCFPLPVKSISILGQSVVRYLTEAGHEVTYITVYPIKNPPIKKFRQIDISSNTALVAAHKNVTDLLEDSNEHFDVVLADLLETELYSGFAVLYNCPMIWIHSMGANWQVLKMIDVSTNPAYDPNYLSSNINPLSFIQRVEELWTRVQWQFFKTFFTQPEERRIYESVFGPLLAKRRETLPDYDDITYNASLIFGNDHDCTRNRPSTPQNFKFIGGIHIAEPVKPLPHDIQDLIDKSEHGVIYISMGSFLKRFSMPKKLINEILQMFGKLKQTVIWKFEDNNWYGIPNNVHIIQWAPQQSILAHPNVKIFLTHGGLFSSIEAVHFGVPIIGIPVRFDQNTNVNKAVLNGYGLKVTLSYDLSKDLNTAINVMLNDDRYTKKAKELSSIYHDRLTKPGPALVYWVEYVVRTRGALHLRSPALHVPLYQRFYLDLLAVILTIAACVVMRLPVLFSLFCLLCDVDGLKVLVCFPLPVKSLSILGQSVVRHLMAAGHEVTYMTVYPLKNLPAKNFRQIDISSNIAFVAGDQMPSIEFILDNKLEMSSSRDIQLFGQEAARMTLNHENVKKLLEDPNERFDVIVTDLLETELYSGFAVLYECPMIWVYSMGAHWQVLRMIDVAPSPAYNPDYLSSNINPLSFTQRVQELWTRIQWQFFKTFFTQREERRIYESVFGPIFAKRGRTLPDYEDVIYNASLIFSNEHDAVSNRPSTPQNFKYIGGIHIEEPVKPLPKDLKDLMDNSKNGVIYFSLGSFLQSKTLPRKLIMEMLKMFGELKQTVIWKFEDNSLEDVPKNVHIVNWAPQPSILAHPNIKMFLTHGGLFSSIEAIHFGVPTIGIPVLFDQITNVNKAVLNGYALKVDLSHDLPKNLKTAINIMLNDDRYTKKAKELSSLYHDRLTKPGPALVYWVEYVVRTRGASHLRSPALHVPLYQRLYLDLFAIILAITFVLVFLLSRLCKKEIFLSDAEGLKVLVCFPLPVKSLSILGQGAVRHLLEAGHDVTYITVYPFKTQAKNLRQIDISTNVALVANDETLTMGYVLQHKLERNHPYQIQEFATEAARMTLEHENVKKILENPNEHFDVVITDFMETEVYSGFSVLYNCPMIWLYSMGAHWQVLRLIDVGTNPAYDPDYLSPNMIPLTFEQRVEELWSRIYWQYLKTEQKLYETVFGPLVAKRGRTLPDYEDIMFNSSLIFANEHDAVRNRPSTPQNFKYIGGFHIEEPVKPLPKDLQDLIDNSKHGVIYFSMGSFLKSNSLPRALIMEILQMFGELKQTVIWKFEDNSLQNVPKNVHIVNWAPQPSILAHPNVKMFISHGGQLSSLEAIHFGKPVIGIPVFFDQFTNIFKATRNGYALKVPLSQNLPKDLKPAINTFLTDDRFANKAKELSALYHDRLTKPGPALAYWVEYVVRTRGAPHLRSPALHVPLYQRLYLDLLALILIIISVLIFLLNRILRKGSSQNNDQKKRN</sequence>
<keyword evidence="2" id="KW-0328">Glycosyltransferase</keyword>
<organism evidence="6 7">
    <name type="scientific">Spodoptera exigua</name>
    <name type="common">Beet armyworm</name>
    <name type="synonym">Noctua fulgens</name>
    <dbReference type="NCBI Taxonomy" id="7107"/>
    <lineage>
        <taxon>Eukaryota</taxon>
        <taxon>Metazoa</taxon>
        <taxon>Ecdysozoa</taxon>
        <taxon>Arthropoda</taxon>
        <taxon>Hexapoda</taxon>
        <taxon>Insecta</taxon>
        <taxon>Pterygota</taxon>
        <taxon>Neoptera</taxon>
        <taxon>Endopterygota</taxon>
        <taxon>Lepidoptera</taxon>
        <taxon>Glossata</taxon>
        <taxon>Ditrysia</taxon>
        <taxon>Noctuoidea</taxon>
        <taxon>Noctuidae</taxon>
        <taxon>Amphipyrinae</taxon>
        <taxon>Spodoptera</taxon>
    </lineage>
</organism>
<dbReference type="CDD" id="cd03784">
    <property type="entry name" value="GT1_Gtf-like"/>
    <property type="match status" value="4"/>
</dbReference>
<feature type="chain" id="PRO_5032372565" description="UDP-glycosyltransferase" evidence="5">
    <location>
        <begin position="21"/>
        <end position="1981"/>
    </location>
</feature>
<feature type="signal peptide" evidence="5">
    <location>
        <begin position="1"/>
        <end position="20"/>
    </location>
</feature>
<dbReference type="PANTHER" id="PTHR48043:SF159">
    <property type="entry name" value="EG:EG0003.4 PROTEIN-RELATED"/>
    <property type="match status" value="1"/>
</dbReference>
<dbReference type="Gene3D" id="3.40.50.2000">
    <property type="entry name" value="Glycogen Phosphorylase B"/>
    <property type="match status" value="4"/>
</dbReference>
<accession>A0A835G993</accession>
<dbReference type="EMBL" id="JACKWZ010000208">
    <property type="protein sequence ID" value="KAF9411920.1"/>
    <property type="molecule type" value="Genomic_DNA"/>
</dbReference>
<comment type="caution">
    <text evidence="6">The sequence shown here is derived from an EMBL/GenBank/DDBJ whole genome shotgun (WGS) entry which is preliminary data.</text>
</comment>
<proteinExistence type="inferred from homology"/>
<dbReference type="PROSITE" id="PS00375">
    <property type="entry name" value="UDPGT"/>
    <property type="match status" value="1"/>
</dbReference>
<dbReference type="SUPFAM" id="SSF53756">
    <property type="entry name" value="UDP-Glycosyltransferase/glycogen phosphorylase"/>
    <property type="match status" value="4"/>
</dbReference>
<keyword evidence="4" id="KW-1133">Transmembrane helix</keyword>
<keyword evidence="7" id="KW-1185">Reference proteome</keyword>
<dbReference type="PANTHER" id="PTHR48043">
    <property type="entry name" value="EG:EG0003.4 PROTEIN-RELATED"/>
    <property type="match status" value="1"/>
</dbReference>
<evidence type="ECO:0000313" key="6">
    <source>
        <dbReference type="EMBL" id="KAF9411920.1"/>
    </source>
</evidence>
<dbReference type="InterPro" id="IPR050271">
    <property type="entry name" value="UDP-glycosyltransferase"/>
</dbReference>
<protein>
    <recommendedName>
        <fullName evidence="8">UDP-glycosyltransferase</fullName>
    </recommendedName>
</protein>
<reference evidence="6" key="1">
    <citation type="submission" date="2020-08" db="EMBL/GenBank/DDBJ databases">
        <title>Spodoptera exigua strain:BAW_Kor-Di-RS1 Genome sequencing and assembly.</title>
        <authorList>
            <person name="Kim J."/>
            <person name="Nam H.Y."/>
            <person name="Kwon M."/>
            <person name="Choi J.H."/>
            <person name="Cho S.R."/>
            <person name="Kim G.-H."/>
        </authorList>
    </citation>
    <scope>NUCLEOTIDE SEQUENCE</scope>
    <source>
        <strain evidence="6">BAW_Kor-Di-RS1</strain>
        <tissue evidence="6">Whole-body</tissue>
    </source>
</reference>